<comment type="similarity">
    <text evidence="1">Belongs to the glycosyltransferase 2 family.</text>
</comment>
<sequence length="274" mass="31678">MRFSVLMSIYKNDNPEHLAESLNSLLEQTLLPDEIVVIFDGPVSEQLSKVVDDISLIHQGLFKIIQLEKNGGLGKALGIAMQHCTYDIVARMDADDIAKPERFRKQIEFIKANPNVDIVGSWIEEFNHSTKNVLSLRKVPETHEEIVHFAKFRSPFNHPTVLFRKKVVIEAGGYQDYGTFEDYHLWARLIGKGRKCYNIQESLLYFRMNENMIKRRGGWKKTLAEIKLQQYFLSIGFITKMQFIRNVITRGGARIVPDKLRSIVYKFLLSSKAR</sequence>
<dbReference type="PANTHER" id="PTHR43685">
    <property type="entry name" value="GLYCOSYLTRANSFERASE"/>
    <property type="match status" value="1"/>
</dbReference>
<dbReference type="Pfam" id="PF00535">
    <property type="entry name" value="Glycos_transf_2"/>
    <property type="match status" value="1"/>
</dbReference>
<accession>A0A7K1TZA4</accession>
<evidence type="ECO:0000313" key="5">
    <source>
        <dbReference type="EMBL" id="MVT07447.1"/>
    </source>
</evidence>
<dbReference type="InterPro" id="IPR001173">
    <property type="entry name" value="Glyco_trans_2-like"/>
</dbReference>
<dbReference type="Gene3D" id="3.90.550.10">
    <property type="entry name" value="Spore Coat Polysaccharide Biosynthesis Protein SpsA, Chain A"/>
    <property type="match status" value="1"/>
</dbReference>
<keyword evidence="2" id="KW-0328">Glycosyltransferase</keyword>
<evidence type="ECO:0000259" key="4">
    <source>
        <dbReference type="Pfam" id="PF00535"/>
    </source>
</evidence>
<keyword evidence="3 5" id="KW-0808">Transferase</keyword>
<evidence type="ECO:0000313" key="6">
    <source>
        <dbReference type="Proteomes" id="UP000461730"/>
    </source>
</evidence>
<reference evidence="5 6" key="1">
    <citation type="submission" date="2019-12" db="EMBL/GenBank/DDBJ databases">
        <title>Chitinophaga sp. strain ysch24 (GDMCC 1.1355), whole genome shotgun sequence.</title>
        <authorList>
            <person name="Zhang X."/>
        </authorList>
    </citation>
    <scope>NUCLEOTIDE SEQUENCE [LARGE SCALE GENOMIC DNA]</scope>
    <source>
        <strain evidence="6">ysch24</strain>
    </source>
</reference>
<protein>
    <submittedName>
        <fullName evidence="5">Glycosyltransferase</fullName>
    </submittedName>
</protein>
<organism evidence="5 6">
    <name type="scientific">Chitinophaga tropicalis</name>
    <dbReference type="NCBI Taxonomy" id="2683588"/>
    <lineage>
        <taxon>Bacteria</taxon>
        <taxon>Pseudomonadati</taxon>
        <taxon>Bacteroidota</taxon>
        <taxon>Chitinophagia</taxon>
        <taxon>Chitinophagales</taxon>
        <taxon>Chitinophagaceae</taxon>
        <taxon>Chitinophaga</taxon>
    </lineage>
</organism>
<dbReference type="GO" id="GO:0016757">
    <property type="term" value="F:glycosyltransferase activity"/>
    <property type="evidence" value="ECO:0007669"/>
    <property type="project" value="UniProtKB-KW"/>
</dbReference>
<dbReference type="SUPFAM" id="SSF53448">
    <property type="entry name" value="Nucleotide-diphospho-sugar transferases"/>
    <property type="match status" value="1"/>
</dbReference>
<evidence type="ECO:0000256" key="1">
    <source>
        <dbReference type="ARBA" id="ARBA00006739"/>
    </source>
</evidence>
<evidence type="ECO:0000256" key="3">
    <source>
        <dbReference type="ARBA" id="ARBA00022679"/>
    </source>
</evidence>
<dbReference type="Proteomes" id="UP000461730">
    <property type="component" value="Unassembled WGS sequence"/>
</dbReference>
<gene>
    <name evidence="5" type="ORF">GO493_04170</name>
</gene>
<dbReference type="AlphaFoldDB" id="A0A7K1TZA4"/>
<keyword evidence="6" id="KW-1185">Reference proteome</keyword>
<dbReference type="RefSeq" id="WP_157304838.1">
    <property type="nucleotide sequence ID" value="NZ_WRXN01000001.1"/>
</dbReference>
<dbReference type="InterPro" id="IPR050834">
    <property type="entry name" value="Glycosyltransf_2"/>
</dbReference>
<name>A0A7K1TZA4_9BACT</name>
<evidence type="ECO:0000256" key="2">
    <source>
        <dbReference type="ARBA" id="ARBA00022676"/>
    </source>
</evidence>
<dbReference type="PANTHER" id="PTHR43685:SF5">
    <property type="entry name" value="GLYCOSYLTRANSFERASE EPSE-RELATED"/>
    <property type="match status" value="1"/>
</dbReference>
<comment type="caution">
    <text evidence="5">The sequence shown here is derived from an EMBL/GenBank/DDBJ whole genome shotgun (WGS) entry which is preliminary data.</text>
</comment>
<feature type="domain" description="Glycosyltransferase 2-like" evidence="4">
    <location>
        <begin position="4"/>
        <end position="166"/>
    </location>
</feature>
<dbReference type="EMBL" id="WRXN01000001">
    <property type="protein sequence ID" value="MVT07447.1"/>
    <property type="molecule type" value="Genomic_DNA"/>
</dbReference>
<dbReference type="InterPro" id="IPR029044">
    <property type="entry name" value="Nucleotide-diphossugar_trans"/>
</dbReference>
<proteinExistence type="inferred from homology"/>